<sequence>MSLFSPKDQTEARLQVGNGSPRTTSSNSTSKRDSWNPWFQDPGIRAAHRIRAGIHSPELPASAASRSPPRPASRPSTGSLRTLGRRLSPPRSAKGKVLSGEPGAHPGPEERAGSTDSFPLEPTAGGYLYCVTVSGAAGSAPKPGRCRLSRLMALKRMGIVSDYEKIRTFAVAIVGVGGVGSVTAEMLTRCGIGKLLLFDYDKVELANMNRLFFQPHQAGLSKVQAAEHTLRNINPDVLFEVHNYNITTVENFQHFMDRISNGGLEEGKPVDLVLSCVDNFEARMTINTACNELGQTWMESGVSENAVSGHIQLIIPGESACFACAPPLVVAANIDEKTLKREGVCAASLPTTMGVVAGILVQNVLKFLLKFGTVSFYLGYNAMQDFFPTMSMKPNPQCDDRNCRKQQEEYKRKEAALPKQDVIQEEEEIIHEDNEWGIELVSEVSEEELKNSSGPVPDLPEGITVAYTVPKQQEDAVPAVTVEDSGESLEELMAKMKNM</sequence>
<keyword evidence="4" id="KW-0547">Nucleotide-binding</keyword>
<dbReference type="GO" id="GO:0008270">
    <property type="term" value="F:zinc ion binding"/>
    <property type="evidence" value="ECO:0007669"/>
    <property type="project" value="Ensembl"/>
</dbReference>
<evidence type="ECO:0000256" key="1">
    <source>
        <dbReference type="ARBA" id="ARBA00005339"/>
    </source>
</evidence>
<evidence type="ECO:0000256" key="4">
    <source>
        <dbReference type="ARBA" id="ARBA00022741"/>
    </source>
</evidence>
<evidence type="ECO:0000256" key="7">
    <source>
        <dbReference type="ARBA" id="ARBA00022840"/>
    </source>
</evidence>
<gene>
    <name evidence="13" type="primary">UBA5</name>
</gene>
<dbReference type="Bgee" id="ENSOCUG00000015750">
    <property type="expression patterns" value="Expressed in autopod skin and 15 other cell types or tissues"/>
</dbReference>
<evidence type="ECO:0000256" key="11">
    <source>
        <dbReference type="SAM" id="MobiDB-lite"/>
    </source>
</evidence>
<feature type="domain" description="THIF-type NAD/FAD binding fold" evidence="12">
    <location>
        <begin position="149"/>
        <end position="399"/>
    </location>
</feature>
<dbReference type="GO" id="GO:0034976">
    <property type="term" value="P:response to endoplasmic reticulum stress"/>
    <property type="evidence" value="ECO:0007669"/>
    <property type="project" value="Ensembl"/>
</dbReference>
<organism evidence="13 14">
    <name type="scientific">Oryctolagus cuniculus</name>
    <name type="common">Rabbit</name>
    <dbReference type="NCBI Taxonomy" id="9986"/>
    <lineage>
        <taxon>Eukaryota</taxon>
        <taxon>Metazoa</taxon>
        <taxon>Chordata</taxon>
        <taxon>Craniata</taxon>
        <taxon>Vertebrata</taxon>
        <taxon>Euteleostomi</taxon>
        <taxon>Mammalia</taxon>
        <taxon>Eutheria</taxon>
        <taxon>Euarchontoglires</taxon>
        <taxon>Glires</taxon>
        <taxon>Lagomorpha</taxon>
        <taxon>Leporidae</taxon>
        <taxon>Oryctolagus</taxon>
    </lineage>
</organism>
<comment type="function">
    <text evidence="9">E1-like enzyme which specifically catalyzes the first step in ufmylation. Activates UFM1 by first adenylating its C-terminal glycine residue with ATP, and thereafter linking this residue to the side chain of a cysteine residue in E1, yielding a UFM1-E1 thioester and free AMP. Activates UFM1 via a trans-binding mechanism, in which UFM1 interacts with distinct sites in both subunits of the UBA5 homodimer. Trans-binding also promotes stabilization of the UBA5 homodimer, and enhances ATP-binding. Transfer of UFM1 from UBA5 to the E2-like enzyme UFC1 also takes place using a trans mechanism. Ufmylation plays a key role in various processes, such as ribosome recycling, response to DNA damage, interferon response or reticulophagy (also called ER-phagy). Ufmylation is essential for erythroid differentiation of both megakaryocytes and erythrocytes.</text>
</comment>
<dbReference type="CDD" id="cd00757">
    <property type="entry name" value="ThiF_MoeB_HesA_family"/>
    <property type="match status" value="1"/>
</dbReference>
<dbReference type="GO" id="GO:1990592">
    <property type="term" value="P:protein K69-linked ufmylation"/>
    <property type="evidence" value="ECO:0007669"/>
    <property type="project" value="Ensembl"/>
</dbReference>
<proteinExistence type="inferred from homology"/>
<dbReference type="SUPFAM" id="SSF69572">
    <property type="entry name" value="Activating enzymes of the ubiquitin-like proteins"/>
    <property type="match status" value="1"/>
</dbReference>
<dbReference type="InterPro" id="IPR000594">
    <property type="entry name" value="ThiF_NAD_FAD-bd"/>
</dbReference>
<keyword evidence="7" id="KW-0067">ATP-binding</keyword>
<dbReference type="Proteomes" id="UP000001811">
    <property type="component" value="Chromosome 14"/>
</dbReference>
<dbReference type="GO" id="GO:0005789">
    <property type="term" value="C:endoplasmic reticulum membrane"/>
    <property type="evidence" value="ECO:0007669"/>
    <property type="project" value="Ensembl"/>
</dbReference>
<evidence type="ECO:0000256" key="2">
    <source>
        <dbReference type="ARBA" id="ARBA00016279"/>
    </source>
</evidence>
<feature type="compositionally biased region" description="Polar residues" evidence="11">
    <location>
        <begin position="17"/>
        <end position="29"/>
    </location>
</feature>
<dbReference type="GO" id="GO:0061709">
    <property type="term" value="P:reticulophagy"/>
    <property type="evidence" value="ECO:0007669"/>
    <property type="project" value="Ensembl"/>
</dbReference>
<dbReference type="Gene3D" id="3.40.50.720">
    <property type="entry name" value="NAD(P)-binding Rossmann-like Domain"/>
    <property type="match status" value="1"/>
</dbReference>
<dbReference type="InterPro" id="IPR029752">
    <property type="entry name" value="D-isomer_DH_CS1"/>
</dbReference>
<evidence type="ECO:0000313" key="14">
    <source>
        <dbReference type="Proteomes" id="UP000001811"/>
    </source>
</evidence>
<comment type="subunit">
    <text evidence="10">Homodimer; homodimerization is required for UFM1 activation. Interacts (via UIS motif) with UFM1; binds UFM1 via a trans-binding mechanism in which UFM1 interacts with distinct sites in both subunits of the UBA5 homodimer. Interacts (via C-terminus) with UFC1. Interacts (via UIS motif) with GABARAPL2 and, with lower affinity, with GABARAP and GABARAPL1.</text>
</comment>
<evidence type="ECO:0000256" key="10">
    <source>
        <dbReference type="ARBA" id="ARBA00046568"/>
    </source>
</evidence>
<evidence type="ECO:0000256" key="6">
    <source>
        <dbReference type="ARBA" id="ARBA00022833"/>
    </source>
</evidence>
<dbReference type="PROSITE" id="PS00065">
    <property type="entry name" value="D_2_HYDROXYACID_DH_1"/>
    <property type="match status" value="1"/>
</dbReference>
<dbReference type="GeneTree" id="ENSGT00940000156177"/>
<comment type="similarity">
    <text evidence="1">Belongs to the ubiquitin-activating E1 family. UBA5 subfamily.</text>
</comment>
<dbReference type="STRING" id="9986.ENSOCUP00000027836"/>
<name>A0A5F9C456_RABIT</name>
<dbReference type="SMR" id="A0A5F9C456"/>
<dbReference type="PANTHER" id="PTHR10953">
    <property type="entry name" value="UBIQUITIN-ACTIVATING ENZYME E1"/>
    <property type="match status" value="1"/>
</dbReference>
<evidence type="ECO:0000259" key="12">
    <source>
        <dbReference type="Pfam" id="PF00899"/>
    </source>
</evidence>
<evidence type="ECO:0000256" key="5">
    <source>
        <dbReference type="ARBA" id="ARBA00022786"/>
    </source>
</evidence>
<feature type="region of interest" description="Disordered" evidence="11">
    <location>
        <begin position="1"/>
        <end position="117"/>
    </location>
</feature>
<evidence type="ECO:0000256" key="8">
    <source>
        <dbReference type="ARBA" id="ARBA00030506"/>
    </source>
</evidence>
<dbReference type="FunCoup" id="A0A5F9C456">
    <property type="interactions" value="3090"/>
</dbReference>
<reference evidence="13" key="2">
    <citation type="submission" date="2025-08" db="UniProtKB">
        <authorList>
            <consortium name="Ensembl"/>
        </authorList>
    </citation>
    <scope>IDENTIFICATION</scope>
    <source>
        <strain evidence="13">Thorbecke</strain>
    </source>
</reference>
<keyword evidence="14" id="KW-1185">Reference proteome</keyword>
<keyword evidence="6" id="KW-0862">Zinc</keyword>
<dbReference type="FunFam" id="3.40.50.720:FF:000066">
    <property type="entry name" value="Putative ubiquitin-like modifier-activating enzyme 5"/>
    <property type="match status" value="1"/>
</dbReference>
<dbReference type="GO" id="GO:0050905">
    <property type="term" value="P:neuromuscular process"/>
    <property type="evidence" value="ECO:0007669"/>
    <property type="project" value="Ensembl"/>
</dbReference>
<dbReference type="InterPro" id="IPR045886">
    <property type="entry name" value="ThiF/MoeB/HesA"/>
</dbReference>
<dbReference type="EMBL" id="AAGW02015444">
    <property type="status" value="NOT_ANNOTATED_CDS"/>
    <property type="molecule type" value="Genomic_DNA"/>
</dbReference>
<dbReference type="GO" id="GO:0005524">
    <property type="term" value="F:ATP binding"/>
    <property type="evidence" value="ECO:0007669"/>
    <property type="project" value="UniProtKB-KW"/>
</dbReference>
<dbReference type="PANTHER" id="PTHR10953:SF9">
    <property type="entry name" value="UBIQUITIN-LIKE MODIFIER-ACTIVATING ENZYME 5"/>
    <property type="match status" value="1"/>
</dbReference>
<keyword evidence="5" id="KW-0833">Ubl conjugation pathway</keyword>
<dbReference type="GO" id="GO:0071566">
    <property type="term" value="F:UFM1 activating enzyme activity"/>
    <property type="evidence" value="ECO:0007669"/>
    <property type="project" value="Ensembl"/>
</dbReference>
<dbReference type="GO" id="GO:0033146">
    <property type="term" value="P:regulation of intracellular estrogen receptor signaling pathway"/>
    <property type="evidence" value="ECO:0007669"/>
    <property type="project" value="Ensembl"/>
</dbReference>
<accession>A0A5F9C456</accession>
<dbReference type="InterPro" id="IPR035985">
    <property type="entry name" value="Ubiquitin-activating_enz"/>
</dbReference>
<protein>
    <recommendedName>
        <fullName evidence="2">Ubiquitin-like modifier-activating enzyme 5</fullName>
    </recommendedName>
    <alternativeName>
        <fullName evidence="8">UFM1-activating enzyme</fullName>
    </alternativeName>
</protein>
<dbReference type="Pfam" id="PF00899">
    <property type="entry name" value="ThiF"/>
    <property type="match status" value="1"/>
</dbReference>
<dbReference type="EMBL" id="AAGW02015443">
    <property type="status" value="NOT_ANNOTATED_CDS"/>
    <property type="molecule type" value="Genomic_DNA"/>
</dbReference>
<evidence type="ECO:0000256" key="9">
    <source>
        <dbReference type="ARBA" id="ARBA00045275"/>
    </source>
</evidence>
<dbReference type="InParanoid" id="A0A5F9C456"/>
<evidence type="ECO:0000313" key="13">
    <source>
        <dbReference type="Ensembl" id="ENSOCUP00000027836.1"/>
    </source>
</evidence>
<dbReference type="Ensembl" id="ENSOCUT00000064456.1">
    <property type="protein sequence ID" value="ENSOCUP00000027836.1"/>
    <property type="gene ID" value="ENSOCUG00000015750.3"/>
</dbReference>
<reference evidence="13 14" key="1">
    <citation type="journal article" date="2011" name="Nature">
        <title>A high-resolution map of human evolutionary constraint using 29 mammals.</title>
        <authorList>
            <person name="Lindblad-Toh K."/>
            <person name="Garber M."/>
            <person name="Zuk O."/>
            <person name="Lin M.F."/>
            <person name="Parker B.J."/>
            <person name="Washietl S."/>
            <person name="Kheradpour P."/>
            <person name="Ernst J."/>
            <person name="Jordan G."/>
            <person name="Mauceli E."/>
            <person name="Ward L.D."/>
            <person name="Lowe C.B."/>
            <person name="Holloway A.K."/>
            <person name="Clamp M."/>
            <person name="Gnerre S."/>
            <person name="Alfoldi J."/>
            <person name="Beal K."/>
            <person name="Chang J."/>
            <person name="Clawson H."/>
            <person name="Cuff J."/>
            <person name="Di Palma F."/>
            <person name="Fitzgerald S."/>
            <person name="Flicek P."/>
            <person name="Guttman M."/>
            <person name="Hubisz M.J."/>
            <person name="Jaffe D.B."/>
            <person name="Jungreis I."/>
            <person name="Kent W.J."/>
            <person name="Kostka D."/>
            <person name="Lara M."/>
            <person name="Martins A.L."/>
            <person name="Massingham T."/>
            <person name="Moltke I."/>
            <person name="Raney B.J."/>
            <person name="Rasmussen M.D."/>
            <person name="Robinson J."/>
            <person name="Stark A."/>
            <person name="Vilella A.J."/>
            <person name="Wen J."/>
            <person name="Xie X."/>
            <person name="Zody M.C."/>
            <person name="Baldwin J."/>
            <person name="Bloom T."/>
            <person name="Chin C.W."/>
            <person name="Heiman D."/>
            <person name="Nicol R."/>
            <person name="Nusbaum C."/>
            <person name="Young S."/>
            <person name="Wilkinson J."/>
            <person name="Worley K.C."/>
            <person name="Kovar C.L."/>
            <person name="Muzny D.M."/>
            <person name="Gibbs R.A."/>
            <person name="Cree A."/>
            <person name="Dihn H.H."/>
            <person name="Fowler G."/>
            <person name="Jhangiani S."/>
            <person name="Joshi V."/>
            <person name="Lee S."/>
            <person name="Lewis L.R."/>
            <person name="Nazareth L.V."/>
            <person name="Okwuonu G."/>
            <person name="Santibanez J."/>
            <person name="Warren W.C."/>
            <person name="Mardis E.R."/>
            <person name="Weinstock G.M."/>
            <person name="Wilson R.K."/>
            <person name="Delehaunty K."/>
            <person name="Dooling D."/>
            <person name="Fronik C."/>
            <person name="Fulton L."/>
            <person name="Fulton B."/>
            <person name="Graves T."/>
            <person name="Minx P."/>
            <person name="Sodergren E."/>
            <person name="Birney E."/>
            <person name="Margulies E.H."/>
            <person name="Herrero J."/>
            <person name="Green E.D."/>
            <person name="Haussler D."/>
            <person name="Siepel A."/>
            <person name="Goldman N."/>
            <person name="Pollard K.S."/>
            <person name="Pedersen J.S."/>
            <person name="Lander E.S."/>
            <person name="Kellis M."/>
        </authorList>
    </citation>
    <scope>NUCLEOTIDE SEQUENCE [LARGE SCALE GENOMIC DNA]</scope>
    <source>
        <strain evidence="13 14">Thorbecke inbred</strain>
    </source>
</reference>
<keyword evidence="3" id="KW-0479">Metal-binding</keyword>
<reference evidence="13" key="3">
    <citation type="submission" date="2025-09" db="UniProtKB">
        <authorList>
            <consortium name="Ensembl"/>
        </authorList>
    </citation>
    <scope>IDENTIFICATION</scope>
    <source>
        <strain evidence="13">Thorbecke</strain>
    </source>
</reference>
<dbReference type="GO" id="GO:0005829">
    <property type="term" value="C:cytosol"/>
    <property type="evidence" value="ECO:0007669"/>
    <property type="project" value="Ensembl"/>
</dbReference>
<dbReference type="GO" id="GO:0042803">
    <property type="term" value="F:protein homodimerization activity"/>
    <property type="evidence" value="ECO:0007669"/>
    <property type="project" value="Ensembl"/>
</dbReference>
<evidence type="ECO:0000256" key="3">
    <source>
        <dbReference type="ARBA" id="ARBA00022723"/>
    </source>
</evidence>
<dbReference type="AlphaFoldDB" id="A0A5F9C456"/>